<feature type="region of interest" description="Disordered" evidence="1">
    <location>
        <begin position="164"/>
        <end position="203"/>
    </location>
</feature>
<evidence type="ECO:0000313" key="4">
    <source>
        <dbReference type="Proteomes" id="UP001190700"/>
    </source>
</evidence>
<dbReference type="EMBL" id="LGRX02033135">
    <property type="protein sequence ID" value="KAK3242684.1"/>
    <property type="molecule type" value="Genomic_DNA"/>
</dbReference>
<keyword evidence="2" id="KW-0732">Signal</keyword>
<feature type="chain" id="PRO_5041939393" evidence="2">
    <location>
        <begin position="18"/>
        <end position="552"/>
    </location>
</feature>
<dbReference type="Proteomes" id="UP001190700">
    <property type="component" value="Unassembled WGS sequence"/>
</dbReference>
<keyword evidence="4" id="KW-1185">Reference proteome</keyword>
<organism evidence="3 4">
    <name type="scientific">Cymbomonas tetramitiformis</name>
    <dbReference type="NCBI Taxonomy" id="36881"/>
    <lineage>
        <taxon>Eukaryota</taxon>
        <taxon>Viridiplantae</taxon>
        <taxon>Chlorophyta</taxon>
        <taxon>Pyramimonadophyceae</taxon>
        <taxon>Pyramimonadales</taxon>
        <taxon>Pyramimonadaceae</taxon>
        <taxon>Cymbomonas</taxon>
    </lineage>
</organism>
<gene>
    <name evidence="3" type="ORF">CYMTET_47629</name>
</gene>
<feature type="signal peptide" evidence="2">
    <location>
        <begin position="1"/>
        <end position="17"/>
    </location>
</feature>
<reference evidence="3 4" key="1">
    <citation type="journal article" date="2015" name="Genome Biol. Evol.">
        <title>Comparative Genomics of a Bacterivorous Green Alga Reveals Evolutionary Causalities and Consequences of Phago-Mixotrophic Mode of Nutrition.</title>
        <authorList>
            <person name="Burns J.A."/>
            <person name="Paasch A."/>
            <person name="Narechania A."/>
            <person name="Kim E."/>
        </authorList>
    </citation>
    <scope>NUCLEOTIDE SEQUENCE [LARGE SCALE GENOMIC DNA]</scope>
    <source>
        <strain evidence="3 4">PLY_AMNH</strain>
    </source>
</reference>
<evidence type="ECO:0000256" key="1">
    <source>
        <dbReference type="SAM" id="MobiDB-lite"/>
    </source>
</evidence>
<name>A0AAE0BV75_9CHLO</name>
<accession>A0AAE0BV75</accession>
<comment type="caution">
    <text evidence="3">The sequence shown here is derived from an EMBL/GenBank/DDBJ whole genome shotgun (WGS) entry which is preliminary data.</text>
</comment>
<protein>
    <submittedName>
        <fullName evidence="3">Uncharacterized protein</fullName>
    </submittedName>
</protein>
<sequence length="552" mass="58741">MFILGLILVLIPEKSPTVRTPTVPTPNPASNEDADVATKRYLQEARQGKLADEIYKTRVHRACAKSIREDILGDKKHHFRGSNGLLYDVLALVVEKHSNAYVWLTGTDASSDRDGRRALVGIIKGCVPVALRESQQEEHAALRCPANVDPQPILAKEQRLVRDNKASDWTPTEATRNEAEPVQQAWAKTDAGKEASGTGSISTHLSSGEYDALLEKIMELRALVQQQHGEGAPAVQRQREPQRQQQRAQQPKGYRVGQHKAPPVGFDRDDQRAKPFCGRCKKAGKADDGAEAFARAATTYGPPAVLCAGVVGGIDVSAYGFAVEQLPPPDEPAGDDILRRLDDLAAEVHSAPNHQVHFTHASFPPPDGIEQQTSALVCGPAAAGITPEEQIPAGGAAVSASAVPAPRYACLAGEGCGTRACHINRHAGDRHGDDGRFIVKQRTPAISANHASESAAHAPRSGGAYGYWSGAANDIESVQVSGQAAPQPVLCRGDLYIYSGITELDPVTLDAVPHSLGAAAVAHRLPDPLECSAAGCYNGHCGDGVPLDFDPE</sequence>
<proteinExistence type="predicted"/>
<evidence type="ECO:0000256" key="2">
    <source>
        <dbReference type="SAM" id="SignalP"/>
    </source>
</evidence>
<dbReference type="AlphaFoldDB" id="A0AAE0BV75"/>
<feature type="region of interest" description="Disordered" evidence="1">
    <location>
        <begin position="228"/>
        <end position="272"/>
    </location>
</feature>
<evidence type="ECO:0000313" key="3">
    <source>
        <dbReference type="EMBL" id="KAK3242684.1"/>
    </source>
</evidence>